<keyword evidence="3" id="KW-1185">Reference proteome</keyword>
<evidence type="ECO:0000313" key="2">
    <source>
        <dbReference type="EMBL" id="CAD6195517.1"/>
    </source>
</evidence>
<gene>
    <name evidence="2" type="ORF">CAUJ_LOCUS11436</name>
</gene>
<evidence type="ECO:0000313" key="3">
    <source>
        <dbReference type="Proteomes" id="UP000835052"/>
    </source>
</evidence>
<dbReference type="AlphaFoldDB" id="A0A8S1HKK5"/>
<protein>
    <submittedName>
        <fullName evidence="2">Uncharacterized protein</fullName>
    </submittedName>
</protein>
<keyword evidence="1" id="KW-0472">Membrane</keyword>
<feature type="transmembrane region" description="Helical" evidence="1">
    <location>
        <begin position="20"/>
        <end position="38"/>
    </location>
</feature>
<proteinExistence type="predicted"/>
<reference evidence="2" key="1">
    <citation type="submission" date="2020-10" db="EMBL/GenBank/DDBJ databases">
        <authorList>
            <person name="Kikuchi T."/>
        </authorList>
    </citation>
    <scope>NUCLEOTIDE SEQUENCE</scope>
    <source>
        <strain evidence="2">NKZ352</strain>
    </source>
</reference>
<comment type="caution">
    <text evidence="2">The sequence shown here is derived from an EMBL/GenBank/DDBJ whole genome shotgun (WGS) entry which is preliminary data.</text>
</comment>
<name>A0A8S1HKK5_9PELO</name>
<keyword evidence="1" id="KW-1133">Transmembrane helix</keyword>
<accession>A0A8S1HKK5</accession>
<sequence>MVVGLGEGRPVSLLTYTYSFFSLMLMFMIACLLCYCCLRMRQPVEPAPMARHRVVHQPVVVATPVYYVEPVVVI</sequence>
<dbReference type="Proteomes" id="UP000835052">
    <property type="component" value="Unassembled WGS sequence"/>
</dbReference>
<dbReference type="EMBL" id="CAJGYM010000056">
    <property type="protein sequence ID" value="CAD6195517.1"/>
    <property type="molecule type" value="Genomic_DNA"/>
</dbReference>
<keyword evidence="1" id="KW-0812">Transmembrane</keyword>
<evidence type="ECO:0000256" key="1">
    <source>
        <dbReference type="SAM" id="Phobius"/>
    </source>
</evidence>
<organism evidence="2 3">
    <name type="scientific">Caenorhabditis auriculariae</name>
    <dbReference type="NCBI Taxonomy" id="2777116"/>
    <lineage>
        <taxon>Eukaryota</taxon>
        <taxon>Metazoa</taxon>
        <taxon>Ecdysozoa</taxon>
        <taxon>Nematoda</taxon>
        <taxon>Chromadorea</taxon>
        <taxon>Rhabditida</taxon>
        <taxon>Rhabditina</taxon>
        <taxon>Rhabditomorpha</taxon>
        <taxon>Rhabditoidea</taxon>
        <taxon>Rhabditidae</taxon>
        <taxon>Peloderinae</taxon>
        <taxon>Caenorhabditis</taxon>
    </lineage>
</organism>